<evidence type="ECO:0000256" key="3">
    <source>
        <dbReference type="ARBA" id="ARBA00022598"/>
    </source>
</evidence>
<evidence type="ECO:0000313" key="10">
    <source>
        <dbReference type="EMBL" id="KAK4137994.1"/>
    </source>
</evidence>
<dbReference type="GO" id="GO:0004359">
    <property type="term" value="F:glutaminase activity"/>
    <property type="evidence" value="ECO:0007669"/>
    <property type="project" value="InterPro"/>
</dbReference>
<dbReference type="SUPFAM" id="SSF52402">
    <property type="entry name" value="Adenine nucleotide alpha hydrolases-like"/>
    <property type="match status" value="1"/>
</dbReference>
<dbReference type="Pfam" id="PF00795">
    <property type="entry name" value="CN_hydrolase"/>
    <property type="match status" value="1"/>
</dbReference>
<dbReference type="PANTHER" id="PTHR23090:SF9">
    <property type="entry name" value="GLUTAMINE-DEPENDENT NAD(+) SYNTHETASE"/>
    <property type="match status" value="1"/>
</dbReference>
<keyword evidence="4 8" id="KW-0547">Nucleotide-binding</keyword>
<keyword evidence="3 8" id="KW-0436">Ligase</keyword>
<dbReference type="InterPro" id="IPR036526">
    <property type="entry name" value="C-N_Hydrolase_sf"/>
</dbReference>
<comment type="catalytic activity">
    <reaction evidence="7 8">
        <text>deamido-NAD(+) + L-glutamine + ATP + H2O = L-glutamate + AMP + diphosphate + NAD(+) + H(+)</text>
        <dbReference type="Rhea" id="RHEA:24384"/>
        <dbReference type="ChEBI" id="CHEBI:15377"/>
        <dbReference type="ChEBI" id="CHEBI:15378"/>
        <dbReference type="ChEBI" id="CHEBI:29985"/>
        <dbReference type="ChEBI" id="CHEBI:30616"/>
        <dbReference type="ChEBI" id="CHEBI:33019"/>
        <dbReference type="ChEBI" id="CHEBI:57540"/>
        <dbReference type="ChEBI" id="CHEBI:58359"/>
        <dbReference type="ChEBI" id="CHEBI:58437"/>
        <dbReference type="ChEBI" id="CHEBI:456215"/>
        <dbReference type="EC" id="6.3.5.1"/>
    </reaction>
</comment>
<dbReference type="InterPro" id="IPR003010">
    <property type="entry name" value="C-N_Hydrolase"/>
</dbReference>
<reference evidence="10" key="2">
    <citation type="submission" date="2023-05" db="EMBL/GenBank/DDBJ databases">
        <authorList>
            <consortium name="Lawrence Berkeley National Laboratory"/>
            <person name="Steindorff A."/>
            <person name="Hensen N."/>
            <person name="Bonometti L."/>
            <person name="Westerberg I."/>
            <person name="Brannstrom I.O."/>
            <person name="Guillou S."/>
            <person name="Cros-Aarteil S."/>
            <person name="Calhoun S."/>
            <person name="Haridas S."/>
            <person name="Kuo A."/>
            <person name="Mondo S."/>
            <person name="Pangilinan J."/>
            <person name="Riley R."/>
            <person name="Labutti K."/>
            <person name="Andreopoulos B."/>
            <person name="Lipzen A."/>
            <person name="Chen C."/>
            <person name="Yanf M."/>
            <person name="Daum C."/>
            <person name="Ng V."/>
            <person name="Clum A."/>
            <person name="Ohm R."/>
            <person name="Martin F."/>
            <person name="Silar P."/>
            <person name="Natvig D."/>
            <person name="Lalanne C."/>
            <person name="Gautier V."/>
            <person name="Ament-Velasquez S.L."/>
            <person name="Kruys A."/>
            <person name="Hutchinson M.I."/>
            <person name="Powell A.J."/>
            <person name="Barry K."/>
            <person name="Miller A.N."/>
            <person name="Grigoriev I.V."/>
            <person name="Debuchy R."/>
            <person name="Gladieux P."/>
            <person name="Thoren M.H."/>
            <person name="Johannesson H."/>
        </authorList>
    </citation>
    <scope>NUCLEOTIDE SEQUENCE</scope>
    <source>
        <strain evidence="10">CBS 123565</strain>
    </source>
</reference>
<dbReference type="GO" id="GO:0003952">
    <property type="term" value="F:NAD+ synthase (glutamine-hydrolyzing) activity"/>
    <property type="evidence" value="ECO:0007669"/>
    <property type="project" value="UniProtKB-UniRule"/>
</dbReference>
<dbReference type="Pfam" id="PF02540">
    <property type="entry name" value="NAD_synthase"/>
    <property type="match status" value="1"/>
</dbReference>
<evidence type="ECO:0000259" key="9">
    <source>
        <dbReference type="PROSITE" id="PS50263"/>
    </source>
</evidence>
<dbReference type="GO" id="GO:0009435">
    <property type="term" value="P:NAD+ biosynthetic process"/>
    <property type="evidence" value="ECO:0007669"/>
    <property type="project" value="UniProtKB-UniRule"/>
</dbReference>
<dbReference type="GO" id="GO:0005737">
    <property type="term" value="C:cytoplasm"/>
    <property type="evidence" value="ECO:0007669"/>
    <property type="project" value="InterPro"/>
</dbReference>
<dbReference type="PANTHER" id="PTHR23090">
    <property type="entry name" value="NH 3 /GLUTAMINE-DEPENDENT NAD + SYNTHETASE"/>
    <property type="match status" value="1"/>
</dbReference>
<dbReference type="Gene3D" id="3.40.50.620">
    <property type="entry name" value="HUPs"/>
    <property type="match status" value="1"/>
</dbReference>
<evidence type="ECO:0000256" key="6">
    <source>
        <dbReference type="ARBA" id="ARBA00023027"/>
    </source>
</evidence>
<gene>
    <name evidence="10" type="ORF">BT67DRAFT_439216</name>
</gene>
<dbReference type="SUPFAM" id="SSF56317">
    <property type="entry name" value="Carbon-nitrogen hydrolase"/>
    <property type="match status" value="1"/>
</dbReference>
<dbReference type="InterPro" id="IPR014729">
    <property type="entry name" value="Rossmann-like_a/b/a_fold"/>
</dbReference>
<sequence length="722" mass="81357">MGYLVTVATCSLNQWVLDWEGNLGRIIESIHQAKAAGARLRVGPELEICGYSSLDHFHELDVYVHSLEMLRILLLDQSTHGILLDVGLPILHRNLRYNCRVICLDGKILLIRPKMWLANDGNYREMRHFTPWMRPRETELFHLPKMLAEVQGETHVLFGDAVISTPETAFGAETCEELFTPKAPHIDMALDGVEIITNSSGSHFTLRKLDTRLQLIMEATRKSGGIYLYANQQGCDGERLYFDGCAMIIVNGDIVAQGSQFSLNDVEVVTATVDLGEVRSYRSSISRGLQAATSGAIYQRIQTPFELSPEDDDTDIAKRPTLPIQPRYHSVEEEIALCGGCYLWDYLRRSGTAGYLVPLSGGIDSCATATIVYSMCRIVMEAVEEGNTQVIEDVKRIAKYGDEGVLPKSPQELCNQVFTTIYMGMKKQSSHETRQRAKDLSAAIGSYHVNLDIDDIYEAQKKLVVDTVGFDPKFRVEGGTNQENLTLQCLQARIRMVTAYEFGQILPTARNRPGGGSLLVLGSANVGEGLRGYLTKYDCSSADINPIGSIDKTDLKRFIAWAETHFDLPCLHGFLTAVPTAELEPITQDYVQSDEADQGMTYQELTIFGRLRKLNKLGPFAMFQRLVHDWSIDRERAPNGDAPYYTPAQVAEKVKKFFHFYAINRHKMTTLTPALHCNDYSPDDNRFDLRPFLYPPFWKSWSFKRIDQELEKIEKKRASKKA</sequence>
<reference evidence="10" key="1">
    <citation type="journal article" date="2023" name="Mol. Phylogenet. Evol.">
        <title>Genome-scale phylogeny and comparative genomics of the fungal order Sordariales.</title>
        <authorList>
            <person name="Hensen N."/>
            <person name="Bonometti L."/>
            <person name="Westerberg I."/>
            <person name="Brannstrom I.O."/>
            <person name="Guillou S."/>
            <person name="Cros-Aarteil S."/>
            <person name="Calhoun S."/>
            <person name="Haridas S."/>
            <person name="Kuo A."/>
            <person name="Mondo S."/>
            <person name="Pangilinan J."/>
            <person name="Riley R."/>
            <person name="LaButti K."/>
            <person name="Andreopoulos B."/>
            <person name="Lipzen A."/>
            <person name="Chen C."/>
            <person name="Yan M."/>
            <person name="Daum C."/>
            <person name="Ng V."/>
            <person name="Clum A."/>
            <person name="Steindorff A."/>
            <person name="Ohm R.A."/>
            <person name="Martin F."/>
            <person name="Silar P."/>
            <person name="Natvig D.O."/>
            <person name="Lalanne C."/>
            <person name="Gautier V."/>
            <person name="Ament-Velasquez S.L."/>
            <person name="Kruys A."/>
            <person name="Hutchinson M.I."/>
            <person name="Powell A.J."/>
            <person name="Barry K."/>
            <person name="Miller A.N."/>
            <person name="Grigoriev I.V."/>
            <person name="Debuchy R."/>
            <person name="Gladieux P."/>
            <person name="Hiltunen Thoren M."/>
            <person name="Johannesson H."/>
        </authorList>
    </citation>
    <scope>NUCLEOTIDE SEQUENCE</scope>
    <source>
        <strain evidence="10">CBS 123565</strain>
    </source>
</reference>
<dbReference type="EMBL" id="MU853402">
    <property type="protein sequence ID" value="KAK4137994.1"/>
    <property type="molecule type" value="Genomic_DNA"/>
</dbReference>
<dbReference type="PIRSF" id="PIRSF006630">
    <property type="entry name" value="NADS_GAT"/>
    <property type="match status" value="1"/>
</dbReference>
<keyword evidence="11" id="KW-1185">Reference proteome</keyword>
<dbReference type="CDD" id="cd07570">
    <property type="entry name" value="GAT_Gln-NAD-synth"/>
    <property type="match status" value="1"/>
</dbReference>
<dbReference type="EC" id="6.3.5.1" evidence="8"/>
<dbReference type="FunFam" id="3.60.110.10:FF:000003">
    <property type="entry name" value="Glutamine-dependent NAD(+) synthetase"/>
    <property type="match status" value="1"/>
</dbReference>
<dbReference type="Proteomes" id="UP001304895">
    <property type="component" value="Unassembled WGS sequence"/>
</dbReference>
<evidence type="ECO:0000256" key="4">
    <source>
        <dbReference type="ARBA" id="ARBA00022741"/>
    </source>
</evidence>
<keyword evidence="6 8" id="KW-0520">NAD</keyword>
<dbReference type="CDD" id="cd00553">
    <property type="entry name" value="NAD_synthase"/>
    <property type="match status" value="1"/>
</dbReference>
<dbReference type="HAMAP" id="MF_02090">
    <property type="entry name" value="NadE_glutamine_dep"/>
    <property type="match status" value="1"/>
</dbReference>
<accession>A0AAN6ZHQ6</accession>
<dbReference type="PROSITE" id="PS50263">
    <property type="entry name" value="CN_HYDROLASE"/>
    <property type="match status" value="1"/>
</dbReference>
<dbReference type="Gene3D" id="3.60.110.10">
    <property type="entry name" value="Carbon-nitrogen hydrolase"/>
    <property type="match status" value="1"/>
</dbReference>
<comment type="similarity">
    <text evidence="2 8">In the C-terminal section; belongs to the NAD synthetase family.</text>
</comment>
<dbReference type="InterPro" id="IPR003694">
    <property type="entry name" value="NAD_synthase"/>
</dbReference>
<dbReference type="InterPro" id="IPR014445">
    <property type="entry name" value="Gln-dep_NAD_synthase"/>
</dbReference>
<name>A0AAN6ZHQ6_9PEZI</name>
<dbReference type="AlphaFoldDB" id="A0AAN6ZHQ6"/>
<evidence type="ECO:0000256" key="5">
    <source>
        <dbReference type="ARBA" id="ARBA00022840"/>
    </source>
</evidence>
<evidence type="ECO:0000256" key="7">
    <source>
        <dbReference type="ARBA" id="ARBA00052340"/>
    </source>
</evidence>
<protein>
    <recommendedName>
        <fullName evidence="8">Glutamine-dependent NAD(+) synthetase</fullName>
        <ecNumber evidence="8">6.3.5.1</ecNumber>
    </recommendedName>
    <alternativeName>
        <fullName evidence="8">NAD(+) synthase [glutamine-hydrolyzing]</fullName>
    </alternativeName>
</protein>
<evidence type="ECO:0000313" key="11">
    <source>
        <dbReference type="Proteomes" id="UP001304895"/>
    </source>
</evidence>
<evidence type="ECO:0000256" key="1">
    <source>
        <dbReference type="ARBA" id="ARBA00005188"/>
    </source>
</evidence>
<dbReference type="GO" id="GO:0005524">
    <property type="term" value="F:ATP binding"/>
    <property type="evidence" value="ECO:0007669"/>
    <property type="project" value="UniProtKB-UniRule"/>
</dbReference>
<comment type="pathway">
    <text evidence="1 8">Cofactor biosynthesis; NAD(+) biosynthesis; NAD(+) from deamido-NAD(+) (L-Gln route): step 1/1.</text>
</comment>
<proteinExistence type="inferred from homology"/>
<evidence type="ECO:0000256" key="2">
    <source>
        <dbReference type="ARBA" id="ARBA00007145"/>
    </source>
</evidence>
<organism evidence="10 11">
    <name type="scientific">Trichocladium antarcticum</name>
    <dbReference type="NCBI Taxonomy" id="1450529"/>
    <lineage>
        <taxon>Eukaryota</taxon>
        <taxon>Fungi</taxon>
        <taxon>Dikarya</taxon>
        <taxon>Ascomycota</taxon>
        <taxon>Pezizomycotina</taxon>
        <taxon>Sordariomycetes</taxon>
        <taxon>Sordariomycetidae</taxon>
        <taxon>Sordariales</taxon>
        <taxon>Chaetomiaceae</taxon>
        <taxon>Trichocladium</taxon>
    </lineage>
</organism>
<evidence type="ECO:0000256" key="8">
    <source>
        <dbReference type="PIRNR" id="PIRNR006630"/>
    </source>
</evidence>
<dbReference type="InterPro" id="IPR022310">
    <property type="entry name" value="NAD/GMP_synthase"/>
</dbReference>
<keyword evidence="5 8" id="KW-0067">ATP-binding</keyword>
<comment type="caution">
    <text evidence="10">The sequence shown here is derived from an EMBL/GenBank/DDBJ whole genome shotgun (WGS) entry which is preliminary data.</text>
</comment>
<dbReference type="FunFam" id="3.40.50.620:FF:000036">
    <property type="entry name" value="Glutamine-dependent NAD(+) synthetase"/>
    <property type="match status" value="1"/>
</dbReference>
<feature type="domain" description="CN hydrolase" evidence="9">
    <location>
        <begin position="5"/>
        <end position="275"/>
    </location>
</feature>